<gene>
    <name evidence="2" type="ORF">JG688_00010945</name>
</gene>
<proteinExistence type="predicted"/>
<evidence type="ECO:0000256" key="1">
    <source>
        <dbReference type="SAM" id="MobiDB-lite"/>
    </source>
</evidence>
<name>A0A8J5J4I6_9STRA</name>
<keyword evidence="3" id="KW-1185">Reference proteome</keyword>
<organism evidence="2 3">
    <name type="scientific">Phytophthora aleatoria</name>
    <dbReference type="NCBI Taxonomy" id="2496075"/>
    <lineage>
        <taxon>Eukaryota</taxon>
        <taxon>Sar</taxon>
        <taxon>Stramenopiles</taxon>
        <taxon>Oomycota</taxon>
        <taxon>Peronosporomycetes</taxon>
        <taxon>Peronosporales</taxon>
        <taxon>Peronosporaceae</taxon>
        <taxon>Phytophthora</taxon>
    </lineage>
</organism>
<evidence type="ECO:0000313" key="2">
    <source>
        <dbReference type="EMBL" id="KAG6957489.1"/>
    </source>
</evidence>
<dbReference type="Proteomes" id="UP000709295">
    <property type="component" value="Unassembled WGS sequence"/>
</dbReference>
<accession>A0A8J5J4I6</accession>
<reference evidence="2" key="1">
    <citation type="submission" date="2021-01" db="EMBL/GenBank/DDBJ databases">
        <title>Phytophthora aleatoria, a newly-described species from Pinus radiata is distinct from Phytophthora cactorum isolates based on comparative genomics.</title>
        <authorList>
            <person name="Mcdougal R."/>
            <person name="Panda P."/>
            <person name="Williams N."/>
            <person name="Studholme D.J."/>
        </authorList>
    </citation>
    <scope>NUCLEOTIDE SEQUENCE</scope>
    <source>
        <strain evidence="2">NZFS 4037</strain>
    </source>
</reference>
<feature type="region of interest" description="Disordered" evidence="1">
    <location>
        <begin position="42"/>
        <end position="65"/>
    </location>
</feature>
<sequence>MSGGGSLYLSALFFAADFGQAFLEFRELRANANVLVAVLHGHQSTPRSKDDRSASVDSYCDTRVT</sequence>
<dbReference type="EMBL" id="JAENGY010000726">
    <property type="protein sequence ID" value="KAG6957489.1"/>
    <property type="molecule type" value="Genomic_DNA"/>
</dbReference>
<comment type="caution">
    <text evidence="2">The sequence shown here is derived from an EMBL/GenBank/DDBJ whole genome shotgun (WGS) entry which is preliminary data.</text>
</comment>
<evidence type="ECO:0000313" key="3">
    <source>
        <dbReference type="Proteomes" id="UP000709295"/>
    </source>
</evidence>
<dbReference type="AlphaFoldDB" id="A0A8J5J4I6"/>
<protein>
    <submittedName>
        <fullName evidence="2">Uncharacterized protein</fullName>
    </submittedName>
</protein>